<name>A0ABW8IY97_9GAMM</name>
<organism evidence="2 3">
    <name type="scientific">Dyella lipolytica</name>
    <dbReference type="NCBI Taxonomy" id="1867835"/>
    <lineage>
        <taxon>Bacteria</taxon>
        <taxon>Pseudomonadati</taxon>
        <taxon>Pseudomonadota</taxon>
        <taxon>Gammaproteobacteria</taxon>
        <taxon>Lysobacterales</taxon>
        <taxon>Rhodanobacteraceae</taxon>
        <taxon>Dyella</taxon>
    </lineage>
</organism>
<dbReference type="RefSeq" id="WP_284401897.1">
    <property type="nucleotide sequence ID" value="NZ_BSNQ01000009.1"/>
</dbReference>
<protein>
    <submittedName>
        <fullName evidence="2">ImmA/IrrE family metallo-endopeptidase</fullName>
    </submittedName>
</protein>
<feature type="domain" description="IrrE N-terminal-like" evidence="1">
    <location>
        <begin position="36"/>
        <end position="169"/>
    </location>
</feature>
<evidence type="ECO:0000313" key="3">
    <source>
        <dbReference type="Proteomes" id="UP001620405"/>
    </source>
</evidence>
<dbReference type="Gene3D" id="1.10.10.2910">
    <property type="match status" value="1"/>
</dbReference>
<dbReference type="PANTHER" id="PTHR43236:SF2">
    <property type="entry name" value="BLL0069 PROTEIN"/>
    <property type="match status" value="1"/>
</dbReference>
<keyword evidence="3" id="KW-1185">Reference proteome</keyword>
<gene>
    <name evidence="2" type="ORF">ISP13_13170</name>
</gene>
<accession>A0ABW8IY97</accession>
<proteinExistence type="predicted"/>
<dbReference type="InterPro" id="IPR010359">
    <property type="entry name" value="IrrE_HExxH"/>
</dbReference>
<dbReference type="Pfam" id="PF06114">
    <property type="entry name" value="Peptidase_M78"/>
    <property type="match status" value="1"/>
</dbReference>
<dbReference type="EMBL" id="JADIKG010000012">
    <property type="protein sequence ID" value="MFK2874488.1"/>
    <property type="molecule type" value="Genomic_DNA"/>
</dbReference>
<comment type="caution">
    <text evidence="2">The sequence shown here is derived from an EMBL/GenBank/DDBJ whole genome shotgun (WGS) entry which is preliminary data.</text>
</comment>
<dbReference type="InterPro" id="IPR052345">
    <property type="entry name" value="Rad_response_metalloprotease"/>
</dbReference>
<reference evidence="2 3" key="1">
    <citation type="submission" date="2020-10" db="EMBL/GenBank/DDBJ databases">
        <title>Phylogeny of dyella-like bacteria.</title>
        <authorList>
            <person name="Fu J."/>
        </authorList>
    </citation>
    <scope>NUCLEOTIDE SEQUENCE [LARGE SCALE GENOMIC DNA]</scope>
    <source>
        <strain evidence="2 3">DHOB07</strain>
    </source>
</reference>
<dbReference type="PANTHER" id="PTHR43236">
    <property type="entry name" value="ANTITOXIN HIGA1"/>
    <property type="match status" value="1"/>
</dbReference>
<sequence length="179" mass="19922">MTASRPRYARINKMVEGLLSDNNVHAAPVPVEMIAKSLGATIAYRDFDEDVSGLLIRQGDSSVIGVAENQSQERQRFTIAHELGHLLLHEGQEVHVDKLFRINFRSKASSTAEDVQEIEANTFAANLLMPRAFLIKDAAKLDLDFEDQGHVQSLASRYEVSAQAMTFRLLNLFGYSESA</sequence>
<evidence type="ECO:0000313" key="2">
    <source>
        <dbReference type="EMBL" id="MFK2874488.1"/>
    </source>
</evidence>
<dbReference type="Proteomes" id="UP001620405">
    <property type="component" value="Unassembled WGS sequence"/>
</dbReference>
<evidence type="ECO:0000259" key="1">
    <source>
        <dbReference type="Pfam" id="PF06114"/>
    </source>
</evidence>